<keyword evidence="2" id="KW-0560">Oxidoreductase</keyword>
<keyword evidence="1" id="KW-0223">Dioxygenase</keyword>
<dbReference type="Proteomes" id="UP000826462">
    <property type="component" value="Chromosome 1"/>
</dbReference>
<dbReference type="Gene3D" id="2.60.120.10">
    <property type="entry name" value="Jelly Rolls"/>
    <property type="match status" value="2"/>
</dbReference>
<evidence type="ECO:0000256" key="2">
    <source>
        <dbReference type="ARBA" id="ARBA00023002"/>
    </source>
</evidence>
<organism evidence="4 5">
    <name type="scientific">Paraburkholderia edwinii</name>
    <dbReference type="NCBI Taxonomy" id="2861782"/>
    <lineage>
        <taxon>Bacteria</taxon>
        <taxon>Pseudomonadati</taxon>
        <taxon>Pseudomonadota</taxon>
        <taxon>Betaproteobacteria</taxon>
        <taxon>Burkholderiales</taxon>
        <taxon>Burkholderiaceae</taxon>
        <taxon>Paraburkholderia</taxon>
    </lineage>
</organism>
<dbReference type="InterPro" id="IPR014710">
    <property type="entry name" value="RmlC-like_jellyroll"/>
</dbReference>
<dbReference type="RefSeq" id="WP_219797731.1">
    <property type="nucleotide sequence ID" value="NZ_CP080095.1"/>
</dbReference>
<gene>
    <name evidence="4" type="ORF">KZJ38_19095</name>
</gene>
<dbReference type="InterPro" id="IPR013096">
    <property type="entry name" value="Cupin_2"/>
</dbReference>
<evidence type="ECO:0000313" key="5">
    <source>
        <dbReference type="Proteomes" id="UP000826462"/>
    </source>
</evidence>
<accession>A0ABX8UHA4</accession>
<dbReference type="PANTHER" id="PTHR41517">
    <property type="entry name" value="1,2-DIOXYGENASE PROTEIN-RELATED"/>
    <property type="match status" value="1"/>
</dbReference>
<sequence>MSQAEHAEVDFDSAQDLPALHALLEHVQMKNGWAKPTPSLYPQPKQTFVPAHWRYRDARAALHAAGRLVGTEWAERRNLIMANPIPGNDYATVRTLVGAYQMIKGYESARSHRHTPNAMRVVLEGAPNMYTIVDGVKIPMLAGDILLTPNGCYHGHLSESDQEGYWIDFLDAPLVQHLNPMFFEVHPDELEKSHRVDAHSPMRFAYADYRPRLLESAEIASGVRSLELGPPSLVTFDRVVLHLFAGTQWQCVRTTANRIFTVVEGKGVTRVAGREFHWAAGDMFAVPGWNEYRIEASDDALLLRVSDEPLLRMLDWYRVDGTAW</sequence>
<protein>
    <submittedName>
        <fullName evidence="4">Cupin domain-containing protein</fullName>
    </submittedName>
</protein>
<evidence type="ECO:0000313" key="4">
    <source>
        <dbReference type="EMBL" id="QYD68338.1"/>
    </source>
</evidence>
<feature type="domain" description="Cupin type-2" evidence="3">
    <location>
        <begin position="104"/>
        <end position="168"/>
    </location>
</feature>
<dbReference type="CDD" id="cd02216">
    <property type="entry name" value="cupin_GDO-like_N"/>
    <property type="match status" value="1"/>
</dbReference>
<dbReference type="InterPro" id="IPR047183">
    <property type="entry name" value="GDO-like"/>
</dbReference>
<evidence type="ECO:0000259" key="3">
    <source>
        <dbReference type="Pfam" id="PF07883"/>
    </source>
</evidence>
<dbReference type="PANTHER" id="PTHR41517:SF1">
    <property type="entry name" value="CUPIN"/>
    <property type="match status" value="1"/>
</dbReference>
<dbReference type="SUPFAM" id="SSF51182">
    <property type="entry name" value="RmlC-like cupins"/>
    <property type="match status" value="1"/>
</dbReference>
<dbReference type="InterPro" id="IPR011051">
    <property type="entry name" value="RmlC_Cupin_sf"/>
</dbReference>
<reference evidence="4 5" key="1">
    <citation type="submission" date="2021-07" db="EMBL/GenBank/DDBJ databases">
        <title>Paraburkholderia edwinii protects Aspergillus sp. from phenazines by acting as a toxin sponge.</title>
        <authorList>
            <person name="Dahlstrom K.M."/>
            <person name="Newman D.K."/>
        </authorList>
    </citation>
    <scope>NUCLEOTIDE SEQUENCE [LARGE SCALE GENOMIC DNA]</scope>
    <source>
        <strain evidence="4 5">Pe01</strain>
    </source>
</reference>
<dbReference type="Pfam" id="PF07883">
    <property type="entry name" value="Cupin_2"/>
    <property type="match status" value="1"/>
</dbReference>
<name>A0ABX8UHA4_9BURK</name>
<dbReference type="EMBL" id="CP080095">
    <property type="protein sequence ID" value="QYD68338.1"/>
    <property type="molecule type" value="Genomic_DNA"/>
</dbReference>
<proteinExistence type="predicted"/>
<evidence type="ECO:0000256" key="1">
    <source>
        <dbReference type="ARBA" id="ARBA00022964"/>
    </source>
</evidence>
<keyword evidence="5" id="KW-1185">Reference proteome</keyword>